<dbReference type="Gene3D" id="3.30.460.10">
    <property type="entry name" value="Beta Polymerase, domain 2"/>
    <property type="match status" value="1"/>
</dbReference>
<dbReference type="InterPro" id="IPR004811">
    <property type="entry name" value="RelA/Spo_fam"/>
</dbReference>
<evidence type="ECO:0000256" key="2">
    <source>
        <dbReference type="SAM" id="MobiDB-lite"/>
    </source>
</evidence>
<comment type="similarity">
    <text evidence="1">Belongs to the relA/spoT family.</text>
</comment>
<gene>
    <name evidence="5" type="ORF">DXN05_02285</name>
</gene>
<dbReference type="InterPro" id="IPR043519">
    <property type="entry name" value="NT_sf"/>
</dbReference>
<protein>
    <submittedName>
        <fullName evidence="5">Bifunctional (P)ppGpp synthetase/guanosine-3',5'-bis(Diphosphate) 3'-pyrophosphohydrolase</fullName>
    </submittedName>
</protein>
<feature type="domain" description="ACT" evidence="3">
    <location>
        <begin position="681"/>
        <end position="755"/>
    </location>
</feature>
<dbReference type="InterPro" id="IPR004095">
    <property type="entry name" value="TGS"/>
</dbReference>
<dbReference type="Pfam" id="PF13328">
    <property type="entry name" value="HD_4"/>
    <property type="match status" value="1"/>
</dbReference>
<dbReference type="GO" id="GO:0016787">
    <property type="term" value="F:hydrolase activity"/>
    <property type="evidence" value="ECO:0007669"/>
    <property type="project" value="UniProtKB-KW"/>
</dbReference>
<dbReference type="Pfam" id="PF19296">
    <property type="entry name" value="RelA_AH_RIS"/>
    <property type="match status" value="1"/>
</dbReference>
<dbReference type="RefSeq" id="WP_116845583.1">
    <property type="nucleotide sequence ID" value="NZ_QTJU01000001.1"/>
</dbReference>
<keyword evidence="6" id="KW-1185">Reference proteome</keyword>
<dbReference type="SUPFAM" id="SSF55021">
    <property type="entry name" value="ACT-like"/>
    <property type="match status" value="1"/>
</dbReference>
<proteinExistence type="inferred from homology"/>
<evidence type="ECO:0000256" key="1">
    <source>
        <dbReference type="RuleBase" id="RU003847"/>
    </source>
</evidence>
<dbReference type="Pfam" id="PF02824">
    <property type="entry name" value="TGS"/>
    <property type="match status" value="1"/>
</dbReference>
<dbReference type="AlphaFoldDB" id="A0A3E1NPJ8"/>
<dbReference type="FunFam" id="1.10.3210.10:FF:000001">
    <property type="entry name" value="GTP pyrophosphokinase RelA"/>
    <property type="match status" value="1"/>
</dbReference>
<dbReference type="InterPro" id="IPR012675">
    <property type="entry name" value="Beta-grasp_dom_sf"/>
</dbReference>
<dbReference type="Pfam" id="PF04607">
    <property type="entry name" value="RelA_SpoT"/>
    <property type="match status" value="1"/>
</dbReference>
<dbReference type="SUPFAM" id="SSF81271">
    <property type="entry name" value="TGS-like"/>
    <property type="match status" value="1"/>
</dbReference>
<dbReference type="SUPFAM" id="SSF81301">
    <property type="entry name" value="Nucleotidyltransferase"/>
    <property type="match status" value="1"/>
</dbReference>
<dbReference type="PANTHER" id="PTHR21262">
    <property type="entry name" value="GUANOSINE-3',5'-BIS DIPHOSPHATE 3'-PYROPHOSPHOHYDROLASE"/>
    <property type="match status" value="1"/>
</dbReference>
<dbReference type="CDD" id="cd01668">
    <property type="entry name" value="TGS_RSH"/>
    <property type="match status" value="1"/>
</dbReference>
<sequence>MDQKQAIVAETNTLPKYTLTEEQERKEILRQYRALLRGLRPKLKRGDKELVRRAFEMAAEAHKTMRRKSGEPYILHPLAVAHICVEEIGLGVRSTICALLHDVVEDTDITLEDLEREFGTEIARIVDGLTKISNVMDTNTSQQAENFKKILLTLTDDPRVILIKLADRLHNMRTLDSMKREKQLKIASETIWVYAPLAHRMGLYTIKTELEDLSMKYMESDQYKEIARKLAETKRERTRYINEFIKPLKEKLQRAGFNFEIYGRPKSIHSIWNKIRKKGVAFEEVYDLFAIRVILDSTPEKEKEECWKVYSMITDEYTPSPERLRDWLSNPKSNGYEALHTTVMGPQGKWVEVQIRTKRMNEIAEKGLAAHYKYKEGGTSQEKDEDRFDKWFTQIREVISSQDTDSVDFLQDFKTSFLAEEIYVYTPKGDVKMLPVGSTALDFAFSIHSAIGSKCIGAKVNHKLVPISHKLRSGDQIEIITSNKQKPTEDWLNIVVTAKAKSKIKDSLKEEKRAIAEDGKYIMQRKLENMGAAFNQHNIDELVNFYKVPSQLDLFYNIAVKTFDLKELKDFHVLGDKLEQPKPVKPVAEPTGKTQETEYKPSKKDSELIIFGESSDKIMYSLAKCCNPIPGDDVFGFVSTGKGLIIHRINCPNAAQMMANYGHRIVKTKWAKNKEISFLTGIKIIGMDDVGVINKITNVISGELRINISALTIESKEGLFQGSIRVFVHDKEELDELVNRLKQLEGIQTVDRFDIE</sequence>
<evidence type="ECO:0000313" key="6">
    <source>
        <dbReference type="Proteomes" id="UP000261284"/>
    </source>
</evidence>
<evidence type="ECO:0000313" key="5">
    <source>
        <dbReference type="EMBL" id="RFM29827.1"/>
    </source>
</evidence>
<dbReference type="PROSITE" id="PS51671">
    <property type="entry name" value="ACT"/>
    <property type="match status" value="1"/>
</dbReference>
<dbReference type="FunFam" id="3.10.20.30:FF:000002">
    <property type="entry name" value="GTP pyrophosphokinase (RelA/SpoT)"/>
    <property type="match status" value="1"/>
</dbReference>
<dbReference type="SMART" id="SM00954">
    <property type="entry name" value="RelA_SpoT"/>
    <property type="match status" value="1"/>
</dbReference>
<dbReference type="GO" id="GO:0015969">
    <property type="term" value="P:guanosine tetraphosphate metabolic process"/>
    <property type="evidence" value="ECO:0007669"/>
    <property type="project" value="InterPro"/>
</dbReference>
<dbReference type="CDD" id="cd04876">
    <property type="entry name" value="ACT_RelA-SpoT"/>
    <property type="match status" value="1"/>
</dbReference>
<feature type="region of interest" description="Disordered" evidence="2">
    <location>
        <begin position="582"/>
        <end position="601"/>
    </location>
</feature>
<reference evidence="5 6" key="1">
    <citation type="submission" date="2018-08" db="EMBL/GenBank/DDBJ databases">
        <title>Chitinophagaceae sp. K23C18032701, a novel bacterium isolated from forest soil.</title>
        <authorList>
            <person name="Wang C."/>
        </authorList>
    </citation>
    <scope>NUCLEOTIDE SEQUENCE [LARGE SCALE GENOMIC DNA]</scope>
    <source>
        <strain evidence="5 6">K23C18032701</strain>
    </source>
</reference>
<comment type="function">
    <text evidence="1">In eubacteria ppGpp (guanosine 3'-diphosphate 5'-diphosphate) is a mediator of the stringent response that coordinates a variety of cellular activities in response to changes in nutritional abundance.</text>
</comment>
<dbReference type="OrthoDB" id="9805041at2"/>
<name>A0A3E1NPJ8_9BACT</name>
<comment type="caution">
    <text evidence="5">The sequence shown here is derived from an EMBL/GenBank/DDBJ whole genome shotgun (WGS) entry which is preliminary data.</text>
</comment>
<dbReference type="NCBIfam" id="TIGR00691">
    <property type="entry name" value="spoT_relA"/>
    <property type="match status" value="1"/>
</dbReference>
<dbReference type="GO" id="GO:0005886">
    <property type="term" value="C:plasma membrane"/>
    <property type="evidence" value="ECO:0007669"/>
    <property type="project" value="TreeGrafter"/>
</dbReference>
<dbReference type="SUPFAM" id="SSF109604">
    <property type="entry name" value="HD-domain/PDEase-like"/>
    <property type="match status" value="1"/>
</dbReference>
<feature type="domain" description="TGS" evidence="4">
    <location>
        <begin position="420"/>
        <end position="481"/>
    </location>
</feature>
<dbReference type="PANTHER" id="PTHR21262:SF31">
    <property type="entry name" value="GTP PYROPHOSPHOKINASE"/>
    <property type="match status" value="1"/>
</dbReference>
<dbReference type="InterPro" id="IPR033655">
    <property type="entry name" value="TGS_RelA/SpoT"/>
</dbReference>
<dbReference type="InterPro" id="IPR002912">
    <property type="entry name" value="ACT_dom"/>
</dbReference>
<dbReference type="InterPro" id="IPR045600">
    <property type="entry name" value="RelA/SpoT_AH_RIS"/>
</dbReference>
<dbReference type="Proteomes" id="UP000261284">
    <property type="component" value="Unassembled WGS sequence"/>
</dbReference>
<dbReference type="InterPro" id="IPR012676">
    <property type="entry name" value="TGS-like"/>
</dbReference>
<dbReference type="Pfam" id="PF13291">
    <property type="entry name" value="ACT_4"/>
    <property type="match status" value="1"/>
</dbReference>
<dbReference type="CDD" id="cd00077">
    <property type="entry name" value="HDc"/>
    <property type="match status" value="1"/>
</dbReference>
<accession>A0A3E1NPJ8</accession>
<dbReference type="InterPro" id="IPR045865">
    <property type="entry name" value="ACT-like_dom_sf"/>
</dbReference>
<evidence type="ECO:0000259" key="3">
    <source>
        <dbReference type="PROSITE" id="PS51671"/>
    </source>
</evidence>
<dbReference type="CDD" id="cd05399">
    <property type="entry name" value="NT_Rel-Spo_like"/>
    <property type="match status" value="1"/>
</dbReference>
<dbReference type="PROSITE" id="PS51880">
    <property type="entry name" value="TGS"/>
    <property type="match status" value="1"/>
</dbReference>
<dbReference type="SMART" id="SM00471">
    <property type="entry name" value="HDc"/>
    <property type="match status" value="1"/>
</dbReference>
<dbReference type="InterPro" id="IPR007685">
    <property type="entry name" value="RelA_SpoT"/>
</dbReference>
<dbReference type="Gene3D" id="3.10.20.30">
    <property type="match status" value="1"/>
</dbReference>
<evidence type="ECO:0000259" key="4">
    <source>
        <dbReference type="PROSITE" id="PS51880"/>
    </source>
</evidence>
<dbReference type="Gene3D" id="1.10.3210.10">
    <property type="entry name" value="Hypothetical protein af1432"/>
    <property type="match status" value="1"/>
</dbReference>
<dbReference type="InterPro" id="IPR003607">
    <property type="entry name" value="HD/PDEase_dom"/>
</dbReference>
<organism evidence="5 6">
    <name type="scientific">Deminuibacter soli</name>
    <dbReference type="NCBI Taxonomy" id="2291815"/>
    <lineage>
        <taxon>Bacteria</taxon>
        <taxon>Pseudomonadati</taxon>
        <taxon>Bacteroidota</taxon>
        <taxon>Chitinophagia</taxon>
        <taxon>Chitinophagales</taxon>
        <taxon>Chitinophagaceae</taxon>
        <taxon>Deminuibacter</taxon>
    </lineage>
</organism>
<keyword evidence="5" id="KW-0378">Hydrolase</keyword>
<dbReference type="EMBL" id="QTJU01000001">
    <property type="protein sequence ID" value="RFM29827.1"/>
    <property type="molecule type" value="Genomic_DNA"/>
</dbReference>
<dbReference type="Gene3D" id="3.30.70.260">
    <property type="match status" value="1"/>
</dbReference>